<sequence>MWLRRKQSTIGLTLFVFIIIACLWMNYTLFIEPSASIRTQSLTSFDANISDLKIQIIGPSTSDIGVFKSNYTSHYTEYASKSRFSLECPGLLPPIKIRDEQKWLPVENSTRMYVFSAYYDDINGKPYIRIIGLSQDEFNVIFCQMWFMGKTNMRESDTHRLEIVRGSITAIANRVSKRYQEVYYLCPVANNKIPTAVSVVGSKCQEPYNILSVMPQSQPVKTKRNFTICLSPLNINYSRAFELVEWLELNRILGADFFVIYNYSSASNIRKVLKLYSDRSIVDVIQWPLPMAVDTWPPSDRESEVTYYGQTAALNDCLYRSRPKTKFLINIDLDEFIIPRSNGSYIWRDMLKILPRANGYMFLNTFFRMDWPDYGTPGNKLLVSRGFVSDVESYNLITLKKLQRENLILPRGHRSKYMVNPEEVISIRVHDIWKYRNEQETIGVDPNIGLLHHYRNWFNPEVGTRVVDTRLLIYQDELVHRVRSIWSKLNGVPLDR</sequence>
<keyword evidence="3 8" id="KW-0328">Glycosyltransferase</keyword>
<dbReference type="EMBL" id="JAEAOA010002358">
    <property type="protein sequence ID" value="KAK3603875.1"/>
    <property type="molecule type" value="Genomic_DNA"/>
</dbReference>
<dbReference type="Pfam" id="PF01697">
    <property type="entry name" value="Glyco_transf_92"/>
    <property type="match status" value="1"/>
</dbReference>
<evidence type="ECO:0000256" key="8">
    <source>
        <dbReference type="RuleBase" id="RU366017"/>
    </source>
</evidence>
<dbReference type="GO" id="GO:0016020">
    <property type="term" value="C:membrane"/>
    <property type="evidence" value="ECO:0007669"/>
    <property type="project" value="UniProtKB-SubCell"/>
</dbReference>
<evidence type="ECO:0000256" key="5">
    <source>
        <dbReference type="ARBA" id="ARBA00022692"/>
    </source>
</evidence>
<evidence type="ECO:0000313" key="10">
    <source>
        <dbReference type="Proteomes" id="UP001195483"/>
    </source>
</evidence>
<comment type="subcellular location">
    <subcellularLocation>
        <location evidence="1">Membrane</location>
        <topology evidence="1">Single-pass membrane protein</topology>
    </subcellularLocation>
</comment>
<dbReference type="PANTHER" id="PTHR21461">
    <property type="entry name" value="GLYCOSYLTRANSFERASE FAMILY 92 PROTEIN"/>
    <property type="match status" value="1"/>
</dbReference>
<dbReference type="GO" id="GO:0005737">
    <property type="term" value="C:cytoplasm"/>
    <property type="evidence" value="ECO:0007669"/>
    <property type="project" value="TreeGrafter"/>
</dbReference>
<protein>
    <recommendedName>
        <fullName evidence="8">Glycosyltransferase family 92 protein</fullName>
        <ecNumber evidence="8">2.4.1.-</ecNumber>
    </recommendedName>
</protein>
<reference evidence="9" key="1">
    <citation type="journal article" date="2021" name="Genome Biol. Evol.">
        <title>A High-Quality Reference Genome for a Parasitic Bivalve with Doubly Uniparental Inheritance (Bivalvia: Unionida).</title>
        <authorList>
            <person name="Smith C.H."/>
        </authorList>
    </citation>
    <scope>NUCLEOTIDE SEQUENCE</scope>
    <source>
        <strain evidence="9">CHS0354</strain>
    </source>
</reference>
<gene>
    <name evidence="9" type="ORF">CHS0354_042881</name>
</gene>
<evidence type="ECO:0000256" key="6">
    <source>
        <dbReference type="ARBA" id="ARBA00022989"/>
    </source>
</evidence>
<reference evidence="9" key="3">
    <citation type="submission" date="2023-05" db="EMBL/GenBank/DDBJ databases">
        <authorList>
            <person name="Smith C.H."/>
        </authorList>
    </citation>
    <scope>NUCLEOTIDE SEQUENCE</scope>
    <source>
        <strain evidence="9">CHS0354</strain>
        <tissue evidence="9">Mantle</tissue>
    </source>
</reference>
<reference evidence="9" key="2">
    <citation type="journal article" date="2021" name="Genome Biol. Evol.">
        <title>Developing a high-quality reference genome for a parasitic bivalve with doubly uniparental inheritance (Bivalvia: Unionida).</title>
        <authorList>
            <person name="Smith C.H."/>
        </authorList>
    </citation>
    <scope>NUCLEOTIDE SEQUENCE</scope>
    <source>
        <strain evidence="9">CHS0354</strain>
        <tissue evidence="9">Mantle</tissue>
    </source>
</reference>
<dbReference type="PANTHER" id="PTHR21461:SF69">
    <property type="entry name" value="GLYCOSYLTRANSFERASE FAMILY 92 PROTEIN"/>
    <property type="match status" value="1"/>
</dbReference>
<keyword evidence="7 8" id="KW-0472">Membrane</keyword>
<evidence type="ECO:0000256" key="3">
    <source>
        <dbReference type="ARBA" id="ARBA00022676"/>
    </source>
</evidence>
<keyword evidence="4 8" id="KW-0808">Transferase</keyword>
<dbReference type="AlphaFoldDB" id="A0AAE0T4W0"/>
<dbReference type="GO" id="GO:0016757">
    <property type="term" value="F:glycosyltransferase activity"/>
    <property type="evidence" value="ECO:0007669"/>
    <property type="project" value="UniProtKB-UniRule"/>
</dbReference>
<comment type="caution">
    <text evidence="9">The sequence shown here is derived from an EMBL/GenBank/DDBJ whole genome shotgun (WGS) entry which is preliminary data.</text>
</comment>
<proteinExistence type="inferred from homology"/>
<organism evidence="9 10">
    <name type="scientific">Potamilus streckersoni</name>
    <dbReference type="NCBI Taxonomy" id="2493646"/>
    <lineage>
        <taxon>Eukaryota</taxon>
        <taxon>Metazoa</taxon>
        <taxon>Spiralia</taxon>
        <taxon>Lophotrochozoa</taxon>
        <taxon>Mollusca</taxon>
        <taxon>Bivalvia</taxon>
        <taxon>Autobranchia</taxon>
        <taxon>Heteroconchia</taxon>
        <taxon>Palaeoheterodonta</taxon>
        <taxon>Unionida</taxon>
        <taxon>Unionoidea</taxon>
        <taxon>Unionidae</taxon>
        <taxon>Ambleminae</taxon>
        <taxon>Lampsilini</taxon>
        <taxon>Potamilus</taxon>
    </lineage>
</organism>
<dbReference type="InterPro" id="IPR008166">
    <property type="entry name" value="Glyco_transf_92"/>
</dbReference>
<name>A0AAE0T4W0_9BIVA</name>
<feature type="transmembrane region" description="Helical" evidence="8">
    <location>
        <begin position="12"/>
        <end position="31"/>
    </location>
</feature>
<dbReference type="EC" id="2.4.1.-" evidence="8"/>
<evidence type="ECO:0000256" key="4">
    <source>
        <dbReference type="ARBA" id="ARBA00022679"/>
    </source>
</evidence>
<accession>A0AAE0T4W0</accession>
<keyword evidence="10" id="KW-1185">Reference proteome</keyword>
<keyword evidence="5 8" id="KW-0812">Transmembrane</keyword>
<dbReference type="Proteomes" id="UP001195483">
    <property type="component" value="Unassembled WGS sequence"/>
</dbReference>
<keyword evidence="6 8" id="KW-1133">Transmembrane helix</keyword>
<evidence type="ECO:0000256" key="1">
    <source>
        <dbReference type="ARBA" id="ARBA00004167"/>
    </source>
</evidence>
<evidence type="ECO:0000313" key="9">
    <source>
        <dbReference type="EMBL" id="KAK3603875.1"/>
    </source>
</evidence>
<comment type="similarity">
    <text evidence="2 8">Belongs to the glycosyltransferase 92 family.</text>
</comment>
<evidence type="ECO:0000256" key="7">
    <source>
        <dbReference type="ARBA" id="ARBA00023136"/>
    </source>
</evidence>
<dbReference type="PROSITE" id="PS51257">
    <property type="entry name" value="PROKAR_LIPOPROTEIN"/>
    <property type="match status" value="1"/>
</dbReference>
<evidence type="ECO:0000256" key="2">
    <source>
        <dbReference type="ARBA" id="ARBA00007647"/>
    </source>
</evidence>